<feature type="region of interest" description="Disordered" evidence="1">
    <location>
        <begin position="101"/>
        <end position="131"/>
    </location>
</feature>
<comment type="caution">
    <text evidence="2">The sequence shown here is derived from an EMBL/GenBank/DDBJ whole genome shotgun (WGS) entry which is preliminary data.</text>
</comment>
<protein>
    <submittedName>
        <fullName evidence="2">Uncharacterized protein</fullName>
    </submittedName>
</protein>
<dbReference type="InParanoid" id="A0A286UGX4"/>
<accession>A0A286UGX4</accession>
<dbReference type="Proteomes" id="UP000217199">
    <property type="component" value="Unassembled WGS sequence"/>
</dbReference>
<evidence type="ECO:0000256" key="1">
    <source>
        <dbReference type="SAM" id="MobiDB-lite"/>
    </source>
</evidence>
<feature type="compositionally biased region" description="Low complexity" evidence="1">
    <location>
        <begin position="1"/>
        <end position="12"/>
    </location>
</feature>
<proteinExistence type="predicted"/>
<reference evidence="2 3" key="1">
    <citation type="journal article" date="2017" name="Mol. Ecol.">
        <title>Comparative and population genomic landscape of Phellinus noxius: A hypervariable fungus causing root rot in trees.</title>
        <authorList>
            <person name="Chung C.L."/>
            <person name="Lee T.J."/>
            <person name="Akiba M."/>
            <person name="Lee H.H."/>
            <person name="Kuo T.H."/>
            <person name="Liu D."/>
            <person name="Ke H.M."/>
            <person name="Yokoi T."/>
            <person name="Roa M.B."/>
            <person name="Lu M.J."/>
            <person name="Chang Y.Y."/>
            <person name="Ann P.J."/>
            <person name="Tsai J.N."/>
            <person name="Chen C.Y."/>
            <person name="Tzean S.S."/>
            <person name="Ota Y."/>
            <person name="Hattori T."/>
            <person name="Sahashi N."/>
            <person name="Liou R.F."/>
            <person name="Kikuchi T."/>
            <person name="Tsai I.J."/>
        </authorList>
    </citation>
    <scope>NUCLEOTIDE SEQUENCE [LARGE SCALE GENOMIC DNA]</scope>
    <source>
        <strain evidence="2 3">FFPRI411160</strain>
    </source>
</reference>
<name>A0A286UGX4_9AGAM</name>
<evidence type="ECO:0000313" key="2">
    <source>
        <dbReference type="EMBL" id="PAV18862.1"/>
    </source>
</evidence>
<dbReference type="EMBL" id="NBII01000005">
    <property type="protein sequence ID" value="PAV18862.1"/>
    <property type="molecule type" value="Genomic_DNA"/>
</dbReference>
<gene>
    <name evidence="2" type="ORF">PNOK_0570500</name>
</gene>
<organism evidence="2 3">
    <name type="scientific">Pyrrhoderma noxium</name>
    <dbReference type="NCBI Taxonomy" id="2282107"/>
    <lineage>
        <taxon>Eukaryota</taxon>
        <taxon>Fungi</taxon>
        <taxon>Dikarya</taxon>
        <taxon>Basidiomycota</taxon>
        <taxon>Agaricomycotina</taxon>
        <taxon>Agaricomycetes</taxon>
        <taxon>Hymenochaetales</taxon>
        <taxon>Hymenochaetaceae</taxon>
        <taxon>Pyrrhoderma</taxon>
    </lineage>
</organism>
<feature type="region of interest" description="Disordered" evidence="1">
    <location>
        <begin position="1"/>
        <end position="43"/>
    </location>
</feature>
<keyword evidence="3" id="KW-1185">Reference proteome</keyword>
<dbReference type="AlphaFoldDB" id="A0A286UGX4"/>
<sequence length="169" mass="18148">MGSPVPGIRTQPGTPPPTTPTNHTGQSGPLVVPETPTKSDTSVSDLLYQMELLSLSDTDTGPGSKLDIKREVYVTPTPVARRRNSREKDRESEGFILVLVPTGTIGDNKDGDVDGDGDSDRPPIDVKEDETPIHFSKMFPDSELHVEGKDSVLEGQGDPFLTTTALIPV</sequence>
<evidence type="ECO:0000313" key="3">
    <source>
        <dbReference type="Proteomes" id="UP000217199"/>
    </source>
</evidence>
<feature type="compositionally biased region" description="Basic and acidic residues" evidence="1">
    <location>
        <begin position="107"/>
        <end position="131"/>
    </location>
</feature>